<evidence type="ECO:0000313" key="3">
    <source>
        <dbReference type="EMBL" id="MBS3062911.1"/>
    </source>
</evidence>
<dbReference type="EMBL" id="JAGVWE010000003">
    <property type="protein sequence ID" value="MBS3062911.1"/>
    <property type="molecule type" value="Genomic_DNA"/>
</dbReference>
<gene>
    <name evidence="2" type="ORF">HA252_03300</name>
    <name evidence="3" type="ORF">J4203_03490</name>
</gene>
<dbReference type="Gene3D" id="3.40.50.2020">
    <property type="match status" value="1"/>
</dbReference>
<evidence type="ECO:0000256" key="1">
    <source>
        <dbReference type="SAM" id="MobiDB-lite"/>
    </source>
</evidence>
<reference evidence="3" key="3">
    <citation type="submission" date="2021-05" db="EMBL/GenBank/DDBJ databases">
        <title>Protein family content uncovers lineage relationships and bacterial pathway maintenance mechanisms in DPANN archaea.</title>
        <authorList>
            <person name="Castelle C.J."/>
            <person name="Meheust R."/>
            <person name="Jaffe A.L."/>
            <person name="Seitz K."/>
            <person name="Gong X."/>
            <person name="Baker B.J."/>
            <person name="Banfield J.F."/>
        </authorList>
    </citation>
    <scope>NUCLEOTIDE SEQUENCE</scope>
    <source>
        <strain evidence="3">RIFCSPLOWO2_01_FULL_58_19</strain>
    </source>
</reference>
<sequence length="232" mass="26190">MDRSQLVGKLIDLGVVSFKRSVKVAGVRREELALAVHPAMALAFPETRKAILEHLESELVDLRQAKVDSFAAVGFDSLPWAAWLADRQEKPLIYLTEMLGETGEQRHHVEGFFLRNHFVVCVESVLDNTLEWVSALRALRQRWCRVPLLLAIVDANPKVNQKSFAWLEVPFAPLCALDEIVDAGVQRGLLKKAEATRLLKGFYAKLKPVPKPKPEDEKKKHAQVHDLDEHGH</sequence>
<reference evidence="2" key="1">
    <citation type="journal article" date="2020" name="bioRxiv">
        <title>A rank-normalized archaeal taxonomy based on genome phylogeny resolves widespread incomplete and uneven classifications.</title>
        <authorList>
            <person name="Rinke C."/>
            <person name="Chuvochina M."/>
            <person name="Mussig A.J."/>
            <person name="Chaumeil P.-A."/>
            <person name="Waite D.W."/>
            <person name="Whitman W.B."/>
            <person name="Parks D.H."/>
            <person name="Hugenholtz P."/>
        </authorList>
    </citation>
    <scope>NUCLEOTIDE SEQUENCE</scope>
    <source>
        <strain evidence="2">UBA10219</strain>
    </source>
</reference>
<evidence type="ECO:0000313" key="2">
    <source>
        <dbReference type="EMBL" id="HIH16406.1"/>
    </source>
</evidence>
<dbReference type="InterPro" id="IPR029057">
    <property type="entry name" value="PRTase-like"/>
</dbReference>
<protein>
    <submittedName>
        <fullName evidence="2">Uncharacterized protein</fullName>
    </submittedName>
</protein>
<proteinExistence type="predicted"/>
<reference evidence="3" key="2">
    <citation type="submission" date="2021-03" db="EMBL/GenBank/DDBJ databases">
        <authorList>
            <person name="Jaffe A."/>
        </authorList>
    </citation>
    <scope>NUCLEOTIDE SEQUENCE</scope>
    <source>
        <strain evidence="3">RIFCSPLOWO2_01_FULL_58_19</strain>
    </source>
</reference>
<organism evidence="2 4">
    <name type="scientific">Candidatus Iainarchaeum sp</name>
    <dbReference type="NCBI Taxonomy" id="3101447"/>
    <lineage>
        <taxon>Archaea</taxon>
        <taxon>Candidatus Iainarchaeota</taxon>
        <taxon>Candidatus Iainarchaeia</taxon>
        <taxon>Candidatus Iainarchaeales</taxon>
        <taxon>Candidatus Iainarchaeaceae</taxon>
        <taxon>Candidatus Iainarchaeum</taxon>
    </lineage>
</organism>
<dbReference type="AlphaFoldDB" id="A0A7J4JMD2"/>
<dbReference type="SUPFAM" id="SSF53271">
    <property type="entry name" value="PRTase-like"/>
    <property type="match status" value="1"/>
</dbReference>
<dbReference type="EMBL" id="DUGH01000080">
    <property type="protein sequence ID" value="HIH16406.1"/>
    <property type="molecule type" value="Genomic_DNA"/>
</dbReference>
<feature type="compositionally biased region" description="Basic and acidic residues" evidence="1">
    <location>
        <begin position="212"/>
        <end position="232"/>
    </location>
</feature>
<evidence type="ECO:0000313" key="4">
    <source>
        <dbReference type="Proteomes" id="UP000564964"/>
    </source>
</evidence>
<dbReference type="Proteomes" id="UP000564964">
    <property type="component" value="Unassembled WGS sequence"/>
</dbReference>
<dbReference type="Proteomes" id="UP000678237">
    <property type="component" value="Unassembled WGS sequence"/>
</dbReference>
<name>A0A7J4JMD2_9ARCH</name>
<feature type="region of interest" description="Disordered" evidence="1">
    <location>
        <begin position="208"/>
        <end position="232"/>
    </location>
</feature>
<comment type="caution">
    <text evidence="2">The sequence shown here is derived from an EMBL/GenBank/DDBJ whole genome shotgun (WGS) entry which is preliminary data.</text>
</comment>
<accession>A0A7J4JMD2</accession>